<dbReference type="AlphaFoldDB" id="A0A9Q1K199"/>
<name>A0A9Q1K199_9CARY</name>
<evidence type="ECO:0000313" key="2">
    <source>
        <dbReference type="EMBL" id="KAJ8434945.1"/>
    </source>
</evidence>
<organism evidence="2 3">
    <name type="scientific">Carnegiea gigantea</name>
    <dbReference type="NCBI Taxonomy" id="171969"/>
    <lineage>
        <taxon>Eukaryota</taxon>
        <taxon>Viridiplantae</taxon>
        <taxon>Streptophyta</taxon>
        <taxon>Embryophyta</taxon>
        <taxon>Tracheophyta</taxon>
        <taxon>Spermatophyta</taxon>
        <taxon>Magnoliopsida</taxon>
        <taxon>eudicotyledons</taxon>
        <taxon>Gunneridae</taxon>
        <taxon>Pentapetalae</taxon>
        <taxon>Caryophyllales</taxon>
        <taxon>Cactineae</taxon>
        <taxon>Cactaceae</taxon>
        <taxon>Cactoideae</taxon>
        <taxon>Echinocereeae</taxon>
        <taxon>Carnegiea</taxon>
    </lineage>
</organism>
<gene>
    <name evidence="2" type="ORF">Cgig2_012971</name>
</gene>
<evidence type="ECO:0000256" key="1">
    <source>
        <dbReference type="SAM" id="MobiDB-lite"/>
    </source>
</evidence>
<dbReference type="Proteomes" id="UP001153076">
    <property type="component" value="Unassembled WGS sequence"/>
</dbReference>
<comment type="caution">
    <text evidence="2">The sequence shown here is derived from an EMBL/GenBank/DDBJ whole genome shotgun (WGS) entry which is preliminary data.</text>
</comment>
<feature type="region of interest" description="Disordered" evidence="1">
    <location>
        <begin position="467"/>
        <end position="488"/>
    </location>
</feature>
<keyword evidence="3" id="KW-1185">Reference proteome</keyword>
<proteinExistence type="predicted"/>
<dbReference type="EMBL" id="JAKOGI010000443">
    <property type="protein sequence ID" value="KAJ8434945.1"/>
    <property type="molecule type" value="Genomic_DNA"/>
</dbReference>
<sequence length="488" mass="54520">MGFSLEGPRIPNRRTGPTRGEGASYAEKTAIDGLASKPHDVRKYCEFHEQNDHRIAECSELRKALHELADEGQIDRFLKRGPRFLWRERNHAPLEPRDEECSTEVVATIVGESPGLLGKPSFRASNTYIRARDSSHGNNNGVWKLHVSPLRTTTSHGYHHLGLPEKGVISRKHTFHLVNPILSFGGQEVNPTKMICLPLHFRDKVKAKNLSHGCPYGLQHHPRAATLHKVKAVIAPYLLQLQFEANDGCVGTMQVDQCMAQECYLVSIRPLIEQTNERGPGSPLTIEAWSPHRPGHLRQRRGGQTPPTQGPDPRLRSLICRRSRASELSRSRIRPSRVETDNLDLASLIMVTYFSSTEVGSAESAGASDHDLASISTKARLAGHLLPGSLQLRLGCALRAFLLPVTKIPRCLEKRRLNVCPTSDFGRAPLPLCPLTKEPQPSVTPRSHLTRPRFVVAYENLTWEGSRTPKQASCHEESRIEPIRKENQ</sequence>
<feature type="region of interest" description="Disordered" evidence="1">
    <location>
        <begin position="1"/>
        <end position="25"/>
    </location>
</feature>
<protein>
    <submittedName>
        <fullName evidence="2">Uncharacterized protein</fullName>
    </submittedName>
</protein>
<reference evidence="2" key="1">
    <citation type="submission" date="2022-04" db="EMBL/GenBank/DDBJ databases">
        <title>Carnegiea gigantea Genome sequencing and assembly v2.</title>
        <authorList>
            <person name="Copetti D."/>
            <person name="Sanderson M.J."/>
            <person name="Burquez A."/>
            <person name="Wojciechowski M.F."/>
        </authorList>
    </citation>
    <scope>NUCLEOTIDE SEQUENCE</scope>
    <source>
        <strain evidence="2">SGP5-SGP5p</strain>
        <tissue evidence="2">Aerial part</tissue>
    </source>
</reference>
<evidence type="ECO:0000313" key="3">
    <source>
        <dbReference type="Proteomes" id="UP001153076"/>
    </source>
</evidence>
<feature type="region of interest" description="Disordered" evidence="1">
    <location>
        <begin position="285"/>
        <end position="316"/>
    </location>
</feature>
<feature type="compositionally biased region" description="Basic and acidic residues" evidence="1">
    <location>
        <begin position="473"/>
        <end position="488"/>
    </location>
</feature>
<accession>A0A9Q1K199</accession>